<gene>
    <name evidence="1" type="ORF">EYB64_03775</name>
</gene>
<accession>A0A7Z7YGJ3</accession>
<dbReference type="AlphaFoldDB" id="A0A7Z7YGJ3"/>
<evidence type="ECO:0000313" key="2">
    <source>
        <dbReference type="Proteomes" id="UP000294145"/>
    </source>
</evidence>
<dbReference type="Proteomes" id="UP000294145">
    <property type="component" value="Unassembled WGS sequence"/>
</dbReference>
<dbReference type="EMBL" id="SISP01000003">
    <property type="protein sequence ID" value="TBM45396.1"/>
    <property type="molecule type" value="Genomic_DNA"/>
</dbReference>
<comment type="caution">
    <text evidence="1">The sequence shown here is derived from an EMBL/GenBank/DDBJ whole genome shotgun (WGS) entry which is preliminary data.</text>
</comment>
<organism evidence="1 2">
    <name type="scientific">Vibrio cholerae</name>
    <dbReference type="NCBI Taxonomy" id="666"/>
    <lineage>
        <taxon>Bacteria</taxon>
        <taxon>Pseudomonadati</taxon>
        <taxon>Pseudomonadota</taxon>
        <taxon>Gammaproteobacteria</taxon>
        <taxon>Vibrionales</taxon>
        <taxon>Vibrionaceae</taxon>
        <taxon>Vibrio</taxon>
    </lineage>
</organism>
<dbReference type="RefSeq" id="WP_000786981.1">
    <property type="nucleotide sequence ID" value="NZ_CBCSBK010000038.1"/>
</dbReference>
<sequence>MKNEFDELLPNLEEFSMANVPFKVVDPTSLPTNTLTAFDKFMAGASVPHRVFVYSQDYARFCMLVRRGDIKLS</sequence>
<protein>
    <submittedName>
        <fullName evidence="1">Uncharacterized protein</fullName>
    </submittedName>
</protein>
<proteinExistence type="predicted"/>
<reference evidence="1 2" key="1">
    <citation type="submission" date="2019-02" db="EMBL/GenBank/DDBJ databases">
        <title>Genomic plasticity associated with the antimicrobial resistance in Vibrio cholerae.</title>
        <authorList>
            <person name="Verma J."/>
            <person name="Bag S."/>
            <person name="Saha B."/>
            <person name="Kumar P."/>
            <person name="Ghosh T.S."/>
            <person name="Dayal M."/>
            <person name="Senapati T."/>
            <person name="Mehra S."/>
            <person name="Dey P."/>
            <person name="Desigamani A."/>
            <person name="Kumar D."/>
            <person name="Rana P."/>
            <person name="Kumar B."/>
            <person name="Maiti T.K."/>
            <person name="Sharma N.C."/>
            <person name="Bhadra R.K."/>
            <person name="Mutreja A."/>
            <person name="Nair G.B."/>
            <person name="Ramamurthy T."/>
            <person name="Das B."/>
        </authorList>
    </citation>
    <scope>NUCLEOTIDE SEQUENCE [LARGE SCALE GENOMIC DNA]</scope>
    <source>
        <strain evidence="1 2">IDH06781</strain>
    </source>
</reference>
<name>A0A7Z7YGJ3_VIBCL</name>
<evidence type="ECO:0000313" key="1">
    <source>
        <dbReference type="EMBL" id="TBM45396.1"/>
    </source>
</evidence>